<dbReference type="PANTHER" id="PTHR40633">
    <property type="entry name" value="MATRIX PROTEIN, PUTATIVE (AFU_ORTHOLOGUE AFUA_8G05410)-RELATED"/>
    <property type="match status" value="1"/>
</dbReference>
<dbReference type="PANTHER" id="PTHR40633:SF1">
    <property type="entry name" value="GPI ANCHORED SERINE-THREONINE RICH PROTEIN (AFU_ORTHOLOGUE AFUA_1G03630)"/>
    <property type="match status" value="1"/>
</dbReference>
<proteinExistence type="predicted"/>
<dbReference type="EMBL" id="JAWDJX010000001">
    <property type="protein sequence ID" value="KAK3059132.1"/>
    <property type="molecule type" value="Genomic_DNA"/>
</dbReference>
<feature type="chain" id="PRO_5042467989" description="Yeast cell wall synthesis Kre9/Knh1-like N-terminal domain-containing protein" evidence="3">
    <location>
        <begin position="18"/>
        <end position="264"/>
    </location>
</feature>
<feature type="compositionally biased region" description="Low complexity" evidence="2">
    <location>
        <begin position="196"/>
        <end position="237"/>
    </location>
</feature>
<protein>
    <recommendedName>
        <fullName evidence="4">Yeast cell wall synthesis Kre9/Knh1-like N-terminal domain-containing protein</fullName>
    </recommendedName>
</protein>
<accession>A0AAJ0GK42</accession>
<dbReference type="InterPro" id="IPR018466">
    <property type="entry name" value="Kre9/Knh1-like_N"/>
</dbReference>
<evidence type="ECO:0000256" key="3">
    <source>
        <dbReference type="SAM" id="SignalP"/>
    </source>
</evidence>
<feature type="compositionally biased region" description="Low complexity" evidence="2">
    <location>
        <begin position="160"/>
        <end position="185"/>
    </location>
</feature>
<evidence type="ECO:0000313" key="6">
    <source>
        <dbReference type="Proteomes" id="UP001271007"/>
    </source>
</evidence>
<dbReference type="Pfam" id="PF10342">
    <property type="entry name" value="Kre9_KNH"/>
    <property type="match status" value="1"/>
</dbReference>
<keyword evidence="1 3" id="KW-0732">Signal</keyword>
<reference evidence="5" key="1">
    <citation type="submission" date="2023-04" db="EMBL/GenBank/DDBJ databases">
        <title>Black Yeasts Isolated from many extreme environments.</title>
        <authorList>
            <person name="Coleine C."/>
            <person name="Stajich J.E."/>
            <person name="Selbmann L."/>
        </authorList>
    </citation>
    <scope>NUCLEOTIDE SEQUENCE</scope>
    <source>
        <strain evidence="5">CCFEE 5312</strain>
    </source>
</reference>
<evidence type="ECO:0000256" key="2">
    <source>
        <dbReference type="SAM" id="MobiDB-lite"/>
    </source>
</evidence>
<organism evidence="5 6">
    <name type="scientific">Extremus antarcticus</name>
    <dbReference type="NCBI Taxonomy" id="702011"/>
    <lineage>
        <taxon>Eukaryota</taxon>
        <taxon>Fungi</taxon>
        <taxon>Dikarya</taxon>
        <taxon>Ascomycota</taxon>
        <taxon>Pezizomycotina</taxon>
        <taxon>Dothideomycetes</taxon>
        <taxon>Dothideomycetidae</taxon>
        <taxon>Mycosphaerellales</taxon>
        <taxon>Extremaceae</taxon>
        <taxon>Extremus</taxon>
    </lineage>
</organism>
<dbReference type="AlphaFoldDB" id="A0AAJ0GK42"/>
<evidence type="ECO:0000259" key="4">
    <source>
        <dbReference type="Pfam" id="PF10342"/>
    </source>
</evidence>
<evidence type="ECO:0000256" key="1">
    <source>
        <dbReference type="ARBA" id="ARBA00022729"/>
    </source>
</evidence>
<feature type="region of interest" description="Disordered" evidence="2">
    <location>
        <begin position="160"/>
        <end position="237"/>
    </location>
</feature>
<comment type="caution">
    <text evidence="5">The sequence shown here is derived from an EMBL/GenBank/DDBJ whole genome shotgun (WGS) entry which is preliminary data.</text>
</comment>
<evidence type="ECO:0000313" key="5">
    <source>
        <dbReference type="EMBL" id="KAK3059132.1"/>
    </source>
</evidence>
<dbReference type="InterPro" id="IPR052982">
    <property type="entry name" value="SRP1/TIP1-like"/>
</dbReference>
<feature type="domain" description="Yeast cell wall synthesis Kre9/Knh1-like N-terminal" evidence="4">
    <location>
        <begin position="80"/>
        <end position="146"/>
    </location>
</feature>
<keyword evidence="6" id="KW-1185">Reference proteome</keyword>
<sequence length="264" mass="26998">MFTNALLLSALAACVAAQSKVLFFTHVPNPITDGEAAAITYVNIDVVEGLSETASSTGGALNAHGLKTLANPRYPSRYSTNDTQSPVTILLRQGQTNDLKTLMTLTDNSYNSQFIWTPPKSLPNGNDYALQITQANQSNYYGPFTIQGASPAAVSSASANSTTTTSSATSTANSTASMGTGTTMSRNTTMSSPSLTKTQTKTTTTGKVTTTNTVASTSGAGFQGTTTGSGSSPSNTNNAASSDFNAGSSLALAFGAVAALFYLA</sequence>
<dbReference type="Proteomes" id="UP001271007">
    <property type="component" value="Unassembled WGS sequence"/>
</dbReference>
<gene>
    <name evidence="5" type="ORF">LTR09_000698</name>
</gene>
<feature type="signal peptide" evidence="3">
    <location>
        <begin position="1"/>
        <end position="17"/>
    </location>
</feature>
<feature type="compositionally biased region" description="Polar residues" evidence="2">
    <location>
        <begin position="186"/>
        <end position="195"/>
    </location>
</feature>
<name>A0AAJ0GK42_9PEZI</name>